<accession>A0ABW1L188</accession>
<comment type="caution">
    <text evidence="1">The sequence shown here is derived from an EMBL/GenBank/DDBJ whole genome shotgun (WGS) entry which is preliminary data.</text>
</comment>
<gene>
    <name evidence="1" type="ORF">ACFMB1_10810</name>
</gene>
<dbReference type="EMBL" id="JBHPON010000002">
    <property type="protein sequence ID" value="MFC6036037.1"/>
    <property type="molecule type" value="Genomic_DNA"/>
</dbReference>
<protein>
    <recommendedName>
        <fullName evidence="3">Amine oxidase domain-containing protein</fullName>
    </recommendedName>
</protein>
<sequence>MNGQFDFLVIGDDEPSLAAAAAAAKAHARVALLTSGDRKKRASPASPAIANFVWRRLDLQDYDLTLEPVSARVTLLKDGAPVTTYASARDTADSLAEKGSPDHLLWRDFLEEMTVLGGAPAYAPKGYDKPGVPGVKAFAALLSDPALLEQAARLFGSCAGVLDDYFSDDRLRAHLSAHALAAGGQGDREAGSAQALTAFVDPDSWRVRVPNGGAALRAVLEQVCQDAGVETTLKKPVDAAANGKFTHVTFDGDDKIKVKHIFFATPASARQWGVGDGGHADFTVRFKLNDKVDAPLGDEGAIFQVIDDGADIQAARDAALQGKLCDRMPVEFEFTGNCEVIARSSYLPAAFFEDGEWRAWTGQDRQAAASIIRERLSSRMPGFATHIRRTETELSAPPSGVSPFAHCERVIIQPHRHNAISAAVKLIDQVIAGDD</sequence>
<dbReference type="SUPFAM" id="SSF51905">
    <property type="entry name" value="FAD/NAD(P)-binding domain"/>
    <property type="match status" value="1"/>
</dbReference>
<evidence type="ECO:0000313" key="2">
    <source>
        <dbReference type="Proteomes" id="UP001596116"/>
    </source>
</evidence>
<evidence type="ECO:0008006" key="3">
    <source>
        <dbReference type="Google" id="ProtNLM"/>
    </source>
</evidence>
<name>A0ABW1L188_9PROT</name>
<proteinExistence type="predicted"/>
<evidence type="ECO:0000313" key="1">
    <source>
        <dbReference type="EMBL" id="MFC6036037.1"/>
    </source>
</evidence>
<keyword evidence="2" id="KW-1185">Reference proteome</keyword>
<organism evidence="1 2">
    <name type="scientific">Hyphococcus aureus</name>
    <dbReference type="NCBI Taxonomy" id="2666033"/>
    <lineage>
        <taxon>Bacteria</taxon>
        <taxon>Pseudomonadati</taxon>
        <taxon>Pseudomonadota</taxon>
        <taxon>Alphaproteobacteria</taxon>
        <taxon>Parvularculales</taxon>
        <taxon>Parvularculaceae</taxon>
        <taxon>Hyphococcus</taxon>
    </lineage>
</organism>
<dbReference type="InterPro" id="IPR036188">
    <property type="entry name" value="FAD/NAD-bd_sf"/>
</dbReference>
<reference evidence="1 2" key="1">
    <citation type="submission" date="2024-09" db="EMBL/GenBank/DDBJ databases">
        <authorList>
            <person name="Zhang Z.-H."/>
        </authorList>
    </citation>
    <scope>NUCLEOTIDE SEQUENCE [LARGE SCALE GENOMIC DNA]</scope>
    <source>
        <strain evidence="1 2">HHTR114</strain>
    </source>
</reference>
<dbReference type="RefSeq" id="WP_379882735.1">
    <property type="nucleotide sequence ID" value="NZ_JBHPON010000002.1"/>
</dbReference>
<dbReference type="Proteomes" id="UP001596116">
    <property type="component" value="Unassembled WGS sequence"/>
</dbReference>